<dbReference type="PRINTS" id="PR01609">
    <property type="entry name" value="CD36FAMILY"/>
</dbReference>
<keyword evidence="10" id="KW-0325">Glycoprotein</keyword>
<keyword evidence="4" id="KW-1003">Cell membrane</keyword>
<evidence type="ECO:0000256" key="11">
    <source>
        <dbReference type="ARBA" id="ARBA00040821"/>
    </source>
</evidence>
<proteinExistence type="inferred from homology"/>
<dbReference type="EMBL" id="GGYP01005032">
    <property type="protein sequence ID" value="MDE49803.1"/>
    <property type="molecule type" value="Transcribed_RNA"/>
</dbReference>
<name>A0A6G1SIR4_9ACAR</name>
<evidence type="ECO:0000313" key="15">
    <source>
        <dbReference type="EMBL" id="MDE49803.1"/>
    </source>
</evidence>
<keyword evidence="5 14" id="KW-0812">Transmembrane</keyword>
<dbReference type="GO" id="GO:0005901">
    <property type="term" value="C:caveola"/>
    <property type="evidence" value="ECO:0007669"/>
    <property type="project" value="UniProtKB-SubCell"/>
</dbReference>
<dbReference type="Pfam" id="PF01130">
    <property type="entry name" value="CD36"/>
    <property type="match status" value="1"/>
</dbReference>
<dbReference type="GO" id="GO:0005044">
    <property type="term" value="F:scavenger receptor activity"/>
    <property type="evidence" value="ECO:0007669"/>
    <property type="project" value="TreeGrafter"/>
</dbReference>
<evidence type="ECO:0000256" key="1">
    <source>
        <dbReference type="ARBA" id="ARBA00004189"/>
    </source>
</evidence>
<comment type="subcellular location">
    <subcellularLocation>
        <location evidence="2">Cell membrane</location>
        <topology evidence="2">Multi-pass membrane protein</topology>
    </subcellularLocation>
    <subcellularLocation>
        <location evidence="1">Membrane</location>
        <location evidence="1">Caveola</location>
        <topology evidence="1">Multi-pass membrane protein</topology>
    </subcellularLocation>
</comment>
<keyword evidence="7 14" id="KW-0472">Membrane</keyword>
<feature type="region of interest" description="Disordered" evidence="13">
    <location>
        <begin position="372"/>
        <end position="407"/>
    </location>
</feature>
<evidence type="ECO:0000256" key="13">
    <source>
        <dbReference type="SAM" id="MobiDB-lite"/>
    </source>
</evidence>
<evidence type="ECO:0000256" key="5">
    <source>
        <dbReference type="ARBA" id="ARBA00022692"/>
    </source>
</evidence>
<evidence type="ECO:0000256" key="10">
    <source>
        <dbReference type="ARBA" id="ARBA00023180"/>
    </source>
</evidence>
<evidence type="ECO:0000256" key="8">
    <source>
        <dbReference type="ARBA" id="ARBA00023157"/>
    </source>
</evidence>
<evidence type="ECO:0000256" key="3">
    <source>
        <dbReference type="ARBA" id="ARBA00010532"/>
    </source>
</evidence>
<gene>
    <name evidence="15" type="primary">Scarb2_0</name>
    <name evidence="15" type="ORF">g.11273</name>
</gene>
<keyword evidence="6 14" id="KW-1133">Transmembrane helix</keyword>
<feature type="region of interest" description="Disordered" evidence="13">
    <location>
        <begin position="673"/>
        <end position="754"/>
    </location>
</feature>
<protein>
    <recommendedName>
        <fullName evidence="11">Scavenger receptor class B member 1</fullName>
    </recommendedName>
    <alternativeName>
        <fullName evidence="12">SR-BI</fullName>
    </alternativeName>
</protein>
<evidence type="ECO:0000256" key="9">
    <source>
        <dbReference type="ARBA" id="ARBA00023170"/>
    </source>
</evidence>
<dbReference type="PANTHER" id="PTHR11923">
    <property type="entry name" value="SCAVENGER RECEPTOR CLASS B TYPE-1 SR-B1"/>
    <property type="match status" value="1"/>
</dbReference>
<feature type="compositionally biased region" description="Basic residues" evidence="13">
    <location>
        <begin position="582"/>
        <end position="596"/>
    </location>
</feature>
<feature type="transmembrane region" description="Helical" evidence="14">
    <location>
        <begin position="551"/>
        <end position="572"/>
    </location>
</feature>
<evidence type="ECO:0000256" key="4">
    <source>
        <dbReference type="ARBA" id="ARBA00022475"/>
    </source>
</evidence>
<comment type="similarity">
    <text evidence="3">Belongs to the CD36 family.</text>
</comment>
<evidence type="ECO:0000256" key="12">
    <source>
        <dbReference type="ARBA" id="ARBA00042244"/>
    </source>
</evidence>
<feature type="compositionally biased region" description="Basic residues" evidence="13">
    <location>
        <begin position="372"/>
        <end position="388"/>
    </location>
</feature>
<feature type="compositionally biased region" description="Low complexity" evidence="13">
    <location>
        <begin position="389"/>
        <end position="399"/>
    </location>
</feature>
<evidence type="ECO:0000256" key="2">
    <source>
        <dbReference type="ARBA" id="ARBA00004651"/>
    </source>
</evidence>
<organism evidence="15">
    <name type="scientific">Aceria tosichella</name>
    <name type="common">wheat curl mite</name>
    <dbReference type="NCBI Taxonomy" id="561515"/>
    <lineage>
        <taxon>Eukaryota</taxon>
        <taxon>Metazoa</taxon>
        <taxon>Ecdysozoa</taxon>
        <taxon>Arthropoda</taxon>
        <taxon>Chelicerata</taxon>
        <taxon>Arachnida</taxon>
        <taxon>Acari</taxon>
        <taxon>Acariformes</taxon>
        <taxon>Trombidiformes</taxon>
        <taxon>Prostigmata</taxon>
        <taxon>Eupodina</taxon>
        <taxon>Eriophyoidea</taxon>
        <taxon>Eriophyidae</taxon>
        <taxon>Eriophyinae</taxon>
        <taxon>Aceriini</taxon>
        <taxon>Aceria</taxon>
    </lineage>
</organism>
<dbReference type="InterPro" id="IPR002159">
    <property type="entry name" value="CD36_fam"/>
</dbReference>
<feature type="compositionally biased region" description="Basic residues" evidence="13">
    <location>
        <begin position="679"/>
        <end position="689"/>
    </location>
</feature>
<sequence length="754" mass="83976">MCRLFLVTCACLAILFGGLSLYMMPKLIQQKIEQRMQLKIGTKTFDRFTRVPIPITVKFYLFNITNADQVLAGLERPQFDEVGPFIYKQWRRRDVVDIIDNNRKIVYREYKTFYSSWPSHLANSNDNNNNDHASSWQLEDGTLILNPKAYNVTMINLPLLSVLNQLGQLEEGTLKRSAASRIVARLIQEANERILITRPVNELLFDGYKVGLMDAASDLISNTLGYNFESPLPRNKFGFFHGKNGTWSRKESGEMTIFTGRNESMKDFMLVDNWNGQKQLNVWPKNTEAGNRCNEIRGTDGSQFHPGVTREQTLDIFSPLICSSIFVKYKEDTSVRDIPLLRFTTPPDVFAAPRKSPRNACYCTIAQSTDHHHHQQAAMKSHHRHHRSSSSTSLLHNSNGNISQPGPSSLAVTATKHKARITDSRCYIDGLMDLSLCQKGAPIAASSPHFYNADPMLAMAADMKPQKERHETYLDIEPMTGAVFRAASRAQLNALVEQAALQVVDPQLIGNMTAMVTPLLWIEETAEIDEKSSLEFKGQLLNTVNKARRTFIYAIVIGCILFIGVAIQYWYVTCYKIDTSSKPKKRRDFKNNRRKFGANDDDDDDSVRGGDTATPSGPRAQRRPPGSRRDENLAMAQTKLIGMDSDKPASSSTSGPGAGALVAAAAAMGAADAAVTANQRRRDRRRPHRRADYEDDDEDELSKRGLVENEWAVGGGSADRSTTENSSPVASTSGGDQADSPLPQPPSSDKGDSL</sequence>
<feature type="compositionally biased region" description="Polar residues" evidence="13">
    <location>
        <begin position="719"/>
        <end position="735"/>
    </location>
</feature>
<keyword evidence="8" id="KW-1015">Disulfide bond</keyword>
<feature type="region of interest" description="Disordered" evidence="13">
    <location>
        <begin position="582"/>
        <end position="631"/>
    </location>
</feature>
<dbReference type="GO" id="GO:0005737">
    <property type="term" value="C:cytoplasm"/>
    <property type="evidence" value="ECO:0007669"/>
    <property type="project" value="TreeGrafter"/>
</dbReference>
<reference evidence="15" key="1">
    <citation type="submission" date="2018-10" db="EMBL/GenBank/DDBJ databases">
        <title>Transcriptome assembly of Aceria tosichella (Wheat curl mite) Type 2.</title>
        <authorList>
            <person name="Scully E.D."/>
            <person name="Geib S.M."/>
            <person name="Palmer N.A."/>
            <person name="Gupta A.K."/>
            <person name="Sarath G."/>
            <person name="Tatineni S."/>
        </authorList>
    </citation>
    <scope>NUCLEOTIDE SEQUENCE</scope>
    <source>
        <strain evidence="15">LincolnNE</strain>
    </source>
</reference>
<dbReference type="PANTHER" id="PTHR11923:SF110">
    <property type="entry name" value="SCAVENGER RECEPTOR CLASS B MEMBER 1"/>
    <property type="match status" value="1"/>
</dbReference>
<accession>A0A6G1SIR4</accession>
<dbReference type="AlphaFoldDB" id="A0A6G1SIR4"/>
<evidence type="ECO:0000256" key="6">
    <source>
        <dbReference type="ARBA" id="ARBA00022989"/>
    </source>
</evidence>
<evidence type="ECO:0000256" key="14">
    <source>
        <dbReference type="SAM" id="Phobius"/>
    </source>
</evidence>
<evidence type="ECO:0000256" key="7">
    <source>
        <dbReference type="ARBA" id="ARBA00023136"/>
    </source>
</evidence>
<keyword evidence="9" id="KW-0675">Receptor</keyword>